<keyword evidence="4" id="KW-1133">Transmembrane helix</keyword>
<feature type="domain" description="Methyl-accepting transducer" evidence="5">
    <location>
        <begin position="324"/>
        <end position="564"/>
    </location>
</feature>
<dbReference type="CDD" id="cd06225">
    <property type="entry name" value="HAMP"/>
    <property type="match status" value="1"/>
</dbReference>
<dbReference type="EMBL" id="JH597773">
    <property type="protein sequence ID" value="EHQ07398.1"/>
    <property type="molecule type" value="Genomic_DNA"/>
</dbReference>
<comment type="similarity">
    <text evidence="2">Belongs to the methyl-accepting chemotaxis (MCP) protein family.</text>
</comment>
<evidence type="ECO:0000256" key="4">
    <source>
        <dbReference type="SAM" id="Phobius"/>
    </source>
</evidence>
<evidence type="ECO:0000256" key="3">
    <source>
        <dbReference type="PROSITE-ProRule" id="PRU00284"/>
    </source>
</evidence>
<dbReference type="STRING" id="183.GCA_002009735_01963"/>
<proteinExistence type="inferred from homology"/>
<feature type="transmembrane region" description="Helical" evidence="4">
    <location>
        <begin position="127"/>
        <end position="146"/>
    </location>
</feature>
<keyword evidence="1 3" id="KW-0807">Transducer</keyword>
<dbReference type="AlphaFoldDB" id="H2CBM3"/>
<dbReference type="PANTHER" id="PTHR32089:SF112">
    <property type="entry name" value="LYSOZYME-LIKE PROTEIN-RELATED"/>
    <property type="match status" value="1"/>
</dbReference>
<dbReference type="InterPro" id="IPR004089">
    <property type="entry name" value="MCPsignal_dom"/>
</dbReference>
<dbReference type="PANTHER" id="PTHR32089">
    <property type="entry name" value="METHYL-ACCEPTING CHEMOTAXIS PROTEIN MCPB"/>
    <property type="match status" value="1"/>
</dbReference>
<gene>
    <name evidence="7" type="ORF">Lepil_2727</name>
</gene>
<dbReference type="PROSITE" id="PS50111">
    <property type="entry name" value="CHEMOTAXIS_TRANSDUC_2"/>
    <property type="match status" value="1"/>
</dbReference>
<dbReference type="InterPro" id="IPR003660">
    <property type="entry name" value="HAMP_dom"/>
</dbReference>
<keyword evidence="4" id="KW-0472">Membrane</keyword>
<dbReference type="Pfam" id="PF00015">
    <property type="entry name" value="MCPsignal"/>
    <property type="match status" value="1"/>
</dbReference>
<organism evidence="7 8">
    <name type="scientific">Leptonema illini DSM 21528</name>
    <dbReference type="NCBI Taxonomy" id="929563"/>
    <lineage>
        <taxon>Bacteria</taxon>
        <taxon>Pseudomonadati</taxon>
        <taxon>Spirochaetota</taxon>
        <taxon>Spirochaetia</taxon>
        <taxon>Leptospirales</taxon>
        <taxon>Leptospiraceae</taxon>
        <taxon>Leptonema</taxon>
    </lineage>
</organism>
<dbReference type="SMART" id="SM00283">
    <property type="entry name" value="MA"/>
    <property type="match status" value="1"/>
</dbReference>
<dbReference type="Gene3D" id="1.10.287.950">
    <property type="entry name" value="Methyl-accepting chemotaxis protein"/>
    <property type="match status" value="1"/>
</dbReference>
<feature type="transmembrane region" description="Helical" evidence="4">
    <location>
        <begin position="100"/>
        <end position="121"/>
    </location>
</feature>
<dbReference type="SUPFAM" id="SSF58104">
    <property type="entry name" value="Methyl-accepting chemotaxis protein (MCP) signaling domain"/>
    <property type="match status" value="1"/>
</dbReference>
<dbReference type="Pfam" id="PF00672">
    <property type="entry name" value="HAMP"/>
    <property type="match status" value="1"/>
</dbReference>
<reference evidence="7 8" key="1">
    <citation type="submission" date="2011-10" db="EMBL/GenBank/DDBJ databases">
        <title>The Improved High-Quality Draft genome of Leptonema illini DSM 21528.</title>
        <authorList>
            <consortium name="US DOE Joint Genome Institute (JGI-PGF)"/>
            <person name="Lucas S."/>
            <person name="Copeland A."/>
            <person name="Lapidus A."/>
            <person name="Glavina del Rio T."/>
            <person name="Dalin E."/>
            <person name="Tice H."/>
            <person name="Bruce D."/>
            <person name="Goodwin L."/>
            <person name="Pitluck S."/>
            <person name="Peters L."/>
            <person name="Mikhailova N."/>
            <person name="Held B."/>
            <person name="Kyrpides N."/>
            <person name="Mavromatis K."/>
            <person name="Ivanova N."/>
            <person name="Markowitz V."/>
            <person name="Cheng J.-F."/>
            <person name="Hugenholtz P."/>
            <person name="Woyke T."/>
            <person name="Wu D."/>
            <person name="Gronow S."/>
            <person name="Wellnitz S."/>
            <person name="Brambilla E.-M."/>
            <person name="Klenk H.-P."/>
            <person name="Eisen J.A."/>
        </authorList>
    </citation>
    <scope>NUCLEOTIDE SEQUENCE [LARGE SCALE GENOMIC DNA]</scope>
    <source>
        <strain evidence="7 8">DSM 21528</strain>
    </source>
</reference>
<protein>
    <submittedName>
        <fullName evidence="7">Methyl-accepting chemotaxis sensory transducer</fullName>
    </submittedName>
</protein>
<feature type="domain" description="HAMP" evidence="6">
    <location>
        <begin position="239"/>
        <end position="291"/>
    </location>
</feature>
<dbReference type="PROSITE" id="PS50885">
    <property type="entry name" value="HAMP"/>
    <property type="match status" value="1"/>
</dbReference>
<dbReference type="HOGENOM" id="CLU_454776_0_0_12"/>
<accession>H2CBM3</accession>
<name>H2CBM3_9LEPT</name>
<dbReference type="Proteomes" id="UP000005737">
    <property type="component" value="Unassembled WGS sequence"/>
</dbReference>
<feature type="transmembrane region" description="Helical" evidence="4">
    <location>
        <begin position="179"/>
        <end position="204"/>
    </location>
</feature>
<feature type="transmembrane region" description="Helical" evidence="4">
    <location>
        <begin position="216"/>
        <end position="234"/>
    </location>
</feature>
<keyword evidence="4" id="KW-0812">Transmembrane</keyword>
<dbReference type="SMART" id="SM00304">
    <property type="entry name" value="HAMP"/>
    <property type="match status" value="1"/>
</dbReference>
<dbReference type="RefSeq" id="WP_002773266.1">
    <property type="nucleotide sequence ID" value="NZ_JH597773.1"/>
</dbReference>
<feature type="transmembrane region" description="Helical" evidence="4">
    <location>
        <begin position="17"/>
        <end position="35"/>
    </location>
</feature>
<keyword evidence="8" id="KW-1185">Reference proteome</keyword>
<evidence type="ECO:0000313" key="7">
    <source>
        <dbReference type="EMBL" id="EHQ07398.1"/>
    </source>
</evidence>
<evidence type="ECO:0000256" key="1">
    <source>
        <dbReference type="ARBA" id="ARBA00023224"/>
    </source>
</evidence>
<evidence type="ECO:0000259" key="5">
    <source>
        <dbReference type="PROSITE" id="PS50111"/>
    </source>
</evidence>
<evidence type="ECO:0000256" key="2">
    <source>
        <dbReference type="ARBA" id="ARBA00029447"/>
    </source>
</evidence>
<dbReference type="GO" id="GO:0016020">
    <property type="term" value="C:membrane"/>
    <property type="evidence" value="ECO:0007669"/>
    <property type="project" value="InterPro"/>
</dbReference>
<evidence type="ECO:0000313" key="8">
    <source>
        <dbReference type="Proteomes" id="UP000005737"/>
    </source>
</evidence>
<feature type="transmembrane region" description="Helical" evidence="4">
    <location>
        <begin position="41"/>
        <end position="67"/>
    </location>
</feature>
<dbReference type="GO" id="GO:0007165">
    <property type="term" value="P:signal transduction"/>
    <property type="evidence" value="ECO:0007669"/>
    <property type="project" value="UniProtKB-KW"/>
</dbReference>
<sequence length="602" mass="66708">MDFPQIDFRRLTIRTEIYTHLLPIPIYTYYAMLASDFDPDFLISVGIGATIGATIAATIGVLSRYLYSKRINARLRRFVEGQAEAGTVLYSLLRVPAFEAGLFSFRWIFGLGCAVLSIHLLRGLTPFQAWTVLGFLPFTLPINVLGPYHIAEEQIRETLSHRALLDPRLQASEFRTNSFFLRTLLIAGAVAFTPAGMLGILLYIVASGHISISHPLLHLAVIFPLYGISVIYMIRLATAASRRALQSLGDGLARVSDGNLSIRLPVTGRDEIGLLSHYADGLASEMRKVVGFVQEQSRHQLHYATQLRNEGEQLLQGTQRSTTESGRILSDLARLEELGRSIDASARSQADRIRETDRRIGLFSEEMQKASQEAEERERTNRLMEQTAHDVTEKGEQLFEQARHVIDEIGQSTDQIRSIIETIGEVADRVNLLSLNASIEAARAGEHGRGFAVVASEVSKLADRTQESTKEISSAVSRSVSSTERGLQALDELSLSFDEGMSLIRTYATFSTELVRRLQKHAAENAEMRSDVAELVRLAESISQATQEQSQKQSTVRDAVKELGQIEGHAAELAAQLSQMASLLGEQADEFNRRIGRYSASD</sequence>
<evidence type="ECO:0000259" key="6">
    <source>
        <dbReference type="PROSITE" id="PS50885"/>
    </source>
</evidence>